<evidence type="ECO:0000256" key="3">
    <source>
        <dbReference type="ARBA" id="ARBA00023163"/>
    </source>
</evidence>
<dbReference type="GO" id="GO:0003700">
    <property type="term" value="F:DNA-binding transcription factor activity"/>
    <property type="evidence" value="ECO:0007669"/>
    <property type="project" value="InterPro"/>
</dbReference>
<gene>
    <name evidence="5" type="ORF">IRI77_06285</name>
</gene>
<evidence type="ECO:0000259" key="4">
    <source>
        <dbReference type="PROSITE" id="PS50987"/>
    </source>
</evidence>
<dbReference type="Proteomes" id="UP000593892">
    <property type="component" value="Chromosome"/>
</dbReference>
<keyword evidence="3" id="KW-0804">Transcription</keyword>
<dbReference type="Gene3D" id="1.10.10.10">
    <property type="entry name" value="Winged helix-like DNA-binding domain superfamily/Winged helix DNA-binding domain"/>
    <property type="match status" value="1"/>
</dbReference>
<dbReference type="CDD" id="cd00090">
    <property type="entry name" value="HTH_ARSR"/>
    <property type="match status" value="1"/>
</dbReference>
<sequence>MRAGKEPARDQIELSEVMYALSDPVRLEIVAFLAQRGEQPCSTCCVDMPKSSLSHHYKVLRETGVISTRIEGTRHYNSLRSDDLNTRFPGLLGSVVEAIHNRH</sequence>
<dbReference type="InterPro" id="IPR036390">
    <property type="entry name" value="WH_DNA-bd_sf"/>
</dbReference>
<organism evidence="5 6">
    <name type="scientific">Paludibaculum fermentans</name>
    <dbReference type="NCBI Taxonomy" id="1473598"/>
    <lineage>
        <taxon>Bacteria</taxon>
        <taxon>Pseudomonadati</taxon>
        <taxon>Acidobacteriota</taxon>
        <taxon>Terriglobia</taxon>
        <taxon>Bryobacterales</taxon>
        <taxon>Bryobacteraceae</taxon>
        <taxon>Paludibaculum</taxon>
    </lineage>
</organism>
<proteinExistence type="predicted"/>
<accession>A0A7S7SM61</accession>
<keyword evidence="1" id="KW-0805">Transcription regulation</keyword>
<evidence type="ECO:0000313" key="6">
    <source>
        <dbReference type="Proteomes" id="UP000593892"/>
    </source>
</evidence>
<keyword evidence="6" id="KW-1185">Reference proteome</keyword>
<dbReference type="PRINTS" id="PR00778">
    <property type="entry name" value="HTHARSR"/>
</dbReference>
<evidence type="ECO:0000256" key="1">
    <source>
        <dbReference type="ARBA" id="ARBA00023015"/>
    </source>
</evidence>
<dbReference type="InterPro" id="IPR001845">
    <property type="entry name" value="HTH_ArsR_DNA-bd_dom"/>
</dbReference>
<dbReference type="RefSeq" id="WP_194451220.1">
    <property type="nucleotide sequence ID" value="NZ_CP063849.1"/>
</dbReference>
<dbReference type="EMBL" id="CP063849">
    <property type="protein sequence ID" value="QOY89558.1"/>
    <property type="molecule type" value="Genomic_DNA"/>
</dbReference>
<protein>
    <submittedName>
        <fullName evidence="5">Helix-turn-helix transcriptional regulator</fullName>
    </submittedName>
</protein>
<dbReference type="Pfam" id="PF01022">
    <property type="entry name" value="HTH_5"/>
    <property type="match status" value="1"/>
</dbReference>
<dbReference type="PROSITE" id="PS50987">
    <property type="entry name" value="HTH_ARSR_2"/>
    <property type="match status" value="1"/>
</dbReference>
<dbReference type="SUPFAM" id="SSF46785">
    <property type="entry name" value="Winged helix' DNA-binding domain"/>
    <property type="match status" value="1"/>
</dbReference>
<dbReference type="PANTHER" id="PTHR33154">
    <property type="entry name" value="TRANSCRIPTIONAL REGULATOR, ARSR FAMILY"/>
    <property type="match status" value="1"/>
</dbReference>
<evidence type="ECO:0000313" key="5">
    <source>
        <dbReference type="EMBL" id="QOY89558.1"/>
    </source>
</evidence>
<name>A0A7S7SM61_PALFE</name>
<reference evidence="5 6" key="1">
    <citation type="submission" date="2020-10" db="EMBL/GenBank/DDBJ databases">
        <title>Complete genome sequence of Paludibaculum fermentans P105T, a facultatively anaerobic acidobacterium capable of dissimilatory Fe(III) reduction.</title>
        <authorList>
            <person name="Dedysh S.N."/>
            <person name="Beletsky A.V."/>
            <person name="Kulichevskaya I.S."/>
            <person name="Mardanov A.V."/>
            <person name="Ravin N.V."/>
        </authorList>
    </citation>
    <scope>NUCLEOTIDE SEQUENCE [LARGE SCALE GENOMIC DNA]</scope>
    <source>
        <strain evidence="5 6">P105</strain>
    </source>
</reference>
<keyword evidence="2" id="KW-0238">DNA-binding</keyword>
<dbReference type="SMART" id="SM00418">
    <property type="entry name" value="HTH_ARSR"/>
    <property type="match status" value="1"/>
</dbReference>
<dbReference type="InterPro" id="IPR011991">
    <property type="entry name" value="ArsR-like_HTH"/>
</dbReference>
<dbReference type="InterPro" id="IPR036388">
    <property type="entry name" value="WH-like_DNA-bd_sf"/>
</dbReference>
<dbReference type="GO" id="GO:0003677">
    <property type="term" value="F:DNA binding"/>
    <property type="evidence" value="ECO:0007669"/>
    <property type="project" value="UniProtKB-KW"/>
</dbReference>
<dbReference type="KEGG" id="pfer:IRI77_06285"/>
<dbReference type="AlphaFoldDB" id="A0A7S7SM61"/>
<dbReference type="PANTHER" id="PTHR33154:SF12">
    <property type="entry name" value="TRANSCRIPTIONAL REGULATORY PROTEIN"/>
    <property type="match status" value="1"/>
</dbReference>
<dbReference type="InterPro" id="IPR051081">
    <property type="entry name" value="HTH_MetalResp_TranReg"/>
</dbReference>
<evidence type="ECO:0000256" key="2">
    <source>
        <dbReference type="ARBA" id="ARBA00023125"/>
    </source>
</evidence>
<feature type="domain" description="HTH arsR-type" evidence="4">
    <location>
        <begin position="6"/>
        <end position="99"/>
    </location>
</feature>